<dbReference type="EMBL" id="CP126114">
    <property type="protein sequence ID" value="WHY88396.1"/>
    <property type="molecule type" value="Genomic_DNA"/>
</dbReference>
<evidence type="ECO:0000313" key="3">
    <source>
        <dbReference type="EMBL" id="WHY88396.1"/>
    </source>
</evidence>
<keyword evidence="3" id="KW-0282">Flagellum</keyword>
<feature type="region of interest" description="Disordered" evidence="1">
    <location>
        <begin position="320"/>
        <end position="345"/>
    </location>
</feature>
<dbReference type="Pfam" id="PF02120">
    <property type="entry name" value="Flg_hook"/>
    <property type="match status" value="1"/>
</dbReference>
<proteinExistence type="predicted"/>
<sequence>MIQPPIVGNKYIINGTNRTENKEKNTLFDELLQSTAGNEQENDEGNVDLLLGLVNILQAPSAQPAPQLVQPQVINQPISDLSPNIVIQQEDAPLLAENQQRVVPNLLKKDDYHQLPIKAANHQPAAQPVELKENEIPIFQQQLSKKLVMETAVTQLTTNAPEDLLKETFMVTTSEEPVIGQKKEDSNPFNITGFIPPENRQTNESSASRINPGEKPVFPVPVRATNFQQDVGQVFQAAIKVQEAKKGMEATFTLQPEHLGKVDVKVLIKDGNVTAEFLASTPLGKDLLQTNVQALHMALEQQGFRVDKIDISQQFSHLANSFSQKGDSNSRQGQPDSRKRNERYIQTKEEAYLDFPSEIGWSSQINTTA</sequence>
<reference evidence="3" key="1">
    <citation type="submission" date="2023-05" db="EMBL/GenBank/DDBJ databases">
        <title>Comparative genomics of Bacillaceae isolates and their secondary metabolite potential.</title>
        <authorList>
            <person name="Song L."/>
            <person name="Nielsen L.J."/>
            <person name="Mohite O."/>
            <person name="Xu X."/>
            <person name="Weber T."/>
            <person name="Kovacs A.T."/>
        </authorList>
    </citation>
    <scope>NUCLEOTIDE SEQUENCE</scope>
    <source>
        <strain evidence="3">XLM17</strain>
    </source>
</reference>
<keyword evidence="3" id="KW-0966">Cell projection</keyword>
<keyword evidence="4" id="KW-1185">Reference proteome</keyword>
<dbReference type="KEGG" id="nnv:QNH39_11385"/>
<organism evidence="3 4">
    <name type="scientific">Neobacillus novalis</name>
    <dbReference type="NCBI Taxonomy" id="220687"/>
    <lineage>
        <taxon>Bacteria</taxon>
        <taxon>Bacillati</taxon>
        <taxon>Bacillota</taxon>
        <taxon>Bacilli</taxon>
        <taxon>Bacillales</taxon>
        <taxon>Bacillaceae</taxon>
        <taxon>Neobacillus</taxon>
    </lineage>
</organism>
<dbReference type="Proteomes" id="UP001178288">
    <property type="component" value="Chromosome"/>
</dbReference>
<gene>
    <name evidence="3" type="ORF">QNH39_11385</name>
</gene>
<dbReference type="CDD" id="cd17470">
    <property type="entry name" value="T3SS_Flik_C"/>
    <property type="match status" value="1"/>
</dbReference>
<dbReference type="InterPro" id="IPR038610">
    <property type="entry name" value="FliK-like_C_sf"/>
</dbReference>
<evidence type="ECO:0000256" key="1">
    <source>
        <dbReference type="SAM" id="MobiDB-lite"/>
    </source>
</evidence>
<evidence type="ECO:0000313" key="4">
    <source>
        <dbReference type="Proteomes" id="UP001178288"/>
    </source>
</evidence>
<accession>A0AA95MR07</accession>
<dbReference type="RefSeq" id="WP_066086190.1">
    <property type="nucleotide sequence ID" value="NZ_CP126114.1"/>
</dbReference>
<dbReference type="Gene3D" id="3.30.750.140">
    <property type="match status" value="1"/>
</dbReference>
<name>A0AA95MR07_9BACI</name>
<feature type="compositionally biased region" description="Polar residues" evidence="1">
    <location>
        <begin position="320"/>
        <end position="335"/>
    </location>
</feature>
<feature type="domain" description="Flagellar hook-length control protein-like C-terminal" evidence="2">
    <location>
        <begin position="238"/>
        <end position="314"/>
    </location>
</feature>
<protein>
    <submittedName>
        <fullName evidence="3">Flagellar hook-length control protein FliK</fullName>
    </submittedName>
</protein>
<feature type="compositionally biased region" description="Basic and acidic residues" evidence="1">
    <location>
        <begin position="336"/>
        <end position="345"/>
    </location>
</feature>
<dbReference type="AlphaFoldDB" id="A0AA95MR07"/>
<dbReference type="InterPro" id="IPR021136">
    <property type="entry name" value="Flagellar_hook_control-like_C"/>
</dbReference>
<evidence type="ECO:0000259" key="2">
    <source>
        <dbReference type="Pfam" id="PF02120"/>
    </source>
</evidence>
<keyword evidence="3" id="KW-0969">Cilium</keyword>